<dbReference type="EMBL" id="CP151657">
    <property type="protein sequence ID" value="WZP16693.1"/>
    <property type="molecule type" value="Genomic_DNA"/>
</dbReference>
<feature type="transmembrane region" description="Helical" evidence="2">
    <location>
        <begin position="58"/>
        <end position="81"/>
    </location>
</feature>
<feature type="compositionally biased region" description="Basic and acidic residues" evidence="1">
    <location>
        <begin position="14"/>
        <end position="34"/>
    </location>
</feature>
<keyword evidence="2" id="KW-0812">Transmembrane</keyword>
<proteinExistence type="predicted"/>
<dbReference type="RefSeq" id="WP_342024299.1">
    <property type="nucleotide sequence ID" value="NZ_CP151657.1"/>
</dbReference>
<gene>
    <name evidence="3" type="ORF">AAE021_03675</name>
</gene>
<evidence type="ECO:0000256" key="1">
    <source>
        <dbReference type="SAM" id="MobiDB-lite"/>
    </source>
</evidence>
<sequence length="82" mass="9136">MAHKQYPDIAAARHMKDSLPEPEKEPGRGKRADASARPAKAGRRPRLEKDKAYRKKRLVAMVLTTLVCLSVPTLITLLVLFG</sequence>
<evidence type="ECO:0000313" key="3">
    <source>
        <dbReference type="EMBL" id="WZP16693.1"/>
    </source>
</evidence>
<evidence type="ECO:0000313" key="4">
    <source>
        <dbReference type="Proteomes" id="UP001448858"/>
    </source>
</evidence>
<reference evidence="3 4" key="1">
    <citation type="submission" date="2024-04" db="EMBL/GenBank/DDBJ databases">
        <title>Arthrobacter sp. from Plains bison fecal sample.</title>
        <authorList>
            <person name="Ruzzini A."/>
        </authorList>
    </citation>
    <scope>NUCLEOTIDE SEQUENCE [LARGE SCALE GENOMIC DNA]</scope>
    <source>
        <strain evidence="3 4">EINP1</strain>
    </source>
</reference>
<keyword evidence="2" id="KW-1133">Transmembrane helix</keyword>
<keyword evidence="2" id="KW-0472">Membrane</keyword>
<evidence type="ECO:0000256" key="2">
    <source>
        <dbReference type="SAM" id="Phobius"/>
    </source>
</evidence>
<keyword evidence="4" id="KW-1185">Reference proteome</keyword>
<feature type="region of interest" description="Disordered" evidence="1">
    <location>
        <begin position="1"/>
        <end position="50"/>
    </location>
</feature>
<name>A0ABZ2ZWV9_9MICC</name>
<dbReference type="Proteomes" id="UP001448858">
    <property type="component" value="Chromosome"/>
</dbReference>
<accession>A0ABZ2ZWV9</accession>
<protein>
    <submittedName>
        <fullName evidence="3">Uncharacterized protein</fullName>
    </submittedName>
</protein>
<organism evidence="3 4">
    <name type="scientific">Arthrobacter citreus</name>
    <dbReference type="NCBI Taxonomy" id="1670"/>
    <lineage>
        <taxon>Bacteria</taxon>
        <taxon>Bacillati</taxon>
        <taxon>Actinomycetota</taxon>
        <taxon>Actinomycetes</taxon>
        <taxon>Micrococcales</taxon>
        <taxon>Micrococcaceae</taxon>
        <taxon>Arthrobacter</taxon>
    </lineage>
</organism>